<feature type="compositionally biased region" description="Acidic residues" evidence="1">
    <location>
        <begin position="550"/>
        <end position="590"/>
    </location>
</feature>
<feature type="region of interest" description="Disordered" evidence="1">
    <location>
        <begin position="522"/>
        <end position="642"/>
    </location>
</feature>
<feature type="compositionally biased region" description="Basic and acidic residues" evidence="1">
    <location>
        <begin position="525"/>
        <end position="538"/>
    </location>
</feature>
<dbReference type="InterPro" id="IPR036047">
    <property type="entry name" value="F-box-like_dom_sf"/>
</dbReference>
<name>A0AAN9YLA5_9PEZI</name>
<feature type="domain" description="F-box" evidence="2">
    <location>
        <begin position="1"/>
        <end position="48"/>
    </location>
</feature>
<organism evidence="3 4">
    <name type="scientific">Diatrype stigma</name>
    <dbReference type="NCBI Taxonomy" id="117547"/>
    <lineage>
        <taxon>Eukaryota</taxon>
        <taxon>Fungi</taxon>
        <taxon>Dikarya</taxon>
        <taxon>Ascomycota</taxon>
        <taxon>Pezizomycotina</taxon>
        <taxon>Sordariomycetes</taxon>
        <taxon>Xylariomycetidae</taxon>
        <taxon>Xylariales</taxon>
        <taxon>Diatrypaceae</taxon>
        <taxon>Diatrype</taxon>
    </lineage>
</organism>
<proteinExistence type="predicted"/>
<dbReference type="PROSITE" id="PS50181">
    <property type="entry name" value="FBOX"/>
    <property type="match status" value="1"/>
</dbReference>
<dbReference type="Pfam" id="PF12937">
    <property type="entry name" value="F-box-like"/>
    <property type="match status" value="1"/>
</dbReference>
<dbReference type="EMBL" id="JAKJXP020000081">
    <property type="protein sequence ID" value="KAK7748446.1"/>
    <property type="molecule type" value="Genomic_DNA"/>
</dbReference>
<evidence type="ECO:0000259" key="2">
    <source>
        <dbReference type="PROSITE" id="PS50181"/>
    </source>
</evidence>
<evidence type="ECO:0000313" key="3">
    <source>
        <dbReference type="EMBL" id="KAK7748446.1"/>
    </source>
</evidence>
<gene>
    <name evidence="3" type="ORF">SLS62_008602</name>
</gene>
<dbReference type="CDD" id="cd09917">
    <property type="entry name" value="F-box_SF"/>
    <property type="match status" value="1"/>
</dbReference>
<accession>A0AAN9YLA5</accession>
<feature type="region of interest" description="Disordered" evidence="1">
    <location>
        <begin position="317"/>
        <end position="343"/>
    </location>
</feature>
<feature type="region of interest" description="Disordered" evidence="1">
    <location>
        <begin position="192"/>
        <end position="216"/>
    </location>
</feature>
<dbReference type="Proteomes" id="UP001320420">
    <property type="component" value="Unassembled WGS sequence"/>
</dbReference>
<dbReference type="InterPro" id="IPR001810">
    <property type="entry name" value="F-box_dom"/>
</dbReference>
<dbReference type="AlphaFoldDB" id="A0AAN9YLA5"/>
<evidence type="ECO:0000313" key="4">
    <source>
        <dbReference type="Proteomes" id="UP001320420"/>
    </source>
</evidence>
<dbReference type="SUPFAM" id="SSF81383">
    <property type="entry name" value="F-box domain"/>
    <property type="match status" value="1"/>
</dbReference>
<evidence type="ECO:0000256" key="1">
    <source>
        <dbReference type="SAM" id="MobiDB-lite"/>
    </source>
</evidence>
<keyword evidence="4" id="KW-1185">Reference proteome</keyword>
<protein>
    <recommendedName>
        <fullName evidence="2">F-box domain-containing protein</fullName>
    </recommendedName>
</protein>
<feature type="compositionally biased region" description="Low complexity" evidence="1">
    <location>
        <begin position="192"/>
        <end position="213"/>
    </location>
</feature>
<reference evidence="3 4" key="1">
    <citation type="submission" date="2024-02" db="EMBL/GenBank/DDBJ databases">
        <title>De novo assembly and annotation of 12 fungi associated with fruit tree decline syndrome in Ontario, Canada.</title>
        <authorList>
            <person name="Sulman M."/>
            <person name="Ellouze W."/>
            <person name="Ilyukhin E."/>
        </authorList>
    </citation>
    <scope>NUCLEOTIDE SEQUENCE [LARGE SCALE GENOMIC DNA]</scope>
    <source>
        <strain evidence="3 4">M11/M66-122</strain>
    </source>
</reference>
<comment type="caution">
    <text evidence="3">The sequence shown here is derived from an EMBL/GenBank/DDBJ whole genome shotgun (WGS) entry which is preliminary data.</text>
</comment>
<sequence length="642" mass="71051">MVLLSELPPEILHNVFIHVEPPNLAWLPRVCRAFAHAISQNAPLFQQVYLRNLDAPPAHKGQKFDWIRAIQDLVRLQVICRRTFIDDKKDELSFVHDTVTSLLKNAACRNGGDGEESASRLVTKPSSRNAELLGTIFRDTTNQAAFLCRSFLYERARGESKHGVLPSPPRAEHQQSAHLHCLYGKPLLHPHPASSSAGPAGAAGHRATRATSSGNSKMRPFACSKVYDLRQYTQRTMWGPFLDDGSGRADWEKVEAIMIVLGANLRQLGLDKSPICQRVWDTPFPGVWAHSYSPLSSSLSASSQATSRVAFPDLYNGSSSHESLAGKGGSEGEKEEEDEEALNRQDPYGVAGVWLRVVCFLDYTDFFAYNFSAGSQPPPNVPRIAIDAGEATRLILMKLWVTAIEKVQDPEDGQALPVVHFKGISRSLDDSWDENANSDMRGTMGVKDGSGAVGVPPVHLTGTVRMTPEGEVRWTTFSVFAGQERWRSESIQVGGVRSARGVLGNWFDKDFDPRGPAGPTAFWKISDKGHNDNRDRLSINDFIPMVERDPEGEDEEEGDEGEDDDEEEDVEEGIEEDDDEDEDDDYELPEAEGGNIIENEGRGGTSADHLNGSELDDGSPPRATELETRDMIFTNWTERYDS</sequence>